<proteinExistence type="predicted"/>
<accession>A0A0E9X0E1</accession>
<sequence length="46" mass="5501">MLIQFSLFLLSCLNIRRKQHSCYDESHKKNLKTGWSEFCVRKKGLN</sequence>
<evidence type="ECO:0000256" key="1">
    <source>
        <dbReference type="SAM" id="SignalP"/>
    </source>
</evidence>
<keyword evidence="1" id="KW-0732">Signal</keyword>
<reference evidence="2" key="2">
    <citation type="journal article" date="2015" name="Fish Shellfish Immunol.">
        <title>Early steps in the European eel (Anguilla anguilla)-Vibrio vulnificus interaction in the gills: Role of the RtxA13 toxin.</title>
        <authorList>
            <person name="Callol A."/>
            <person name="Pajuelo D."/>
            <person name="Ebbesson L."/>
            <person name="Teles M."/>
            <person name="MacKenzie S."/>
            <person name="Amaro C."/>
        </authorList>
    </citation>
    <scope>NUCLEOTIDE SEQUENCE</scope>
</reference>
<reference evidence="2" key="1">
    <citation type="submission" date="2014-11" db="EMBL/GenBank/DDBJ databases">
        <authorList>
            <person name="Amaro Gonzalez C."/>
        </authorList>
    </citation>
    <scope>NUCLEOTIDE SEQUENCE</scope>
</reference>
<organism evidence="2">
    <name type="scientific">Anguilla anguilla</name>
    <name type="common">European freshwater eel</name>
    <name type="synonym">Muraena anguilla</name>
    <dbReference type="NCBI Taxonomy" id="7936"/>
    <lineage>
        <taxon>Eukaryota</taxon>
        <taxon>Metazoa</taxon>
        <taxon>Chordata</taxon>
        <taxon>Craniata</taxon>
        <taxon>Vertebrata</taxon>
        <taxon>Euteleostomi</taxon>
        <taxon>Actinopterygii</taxon>
        <taxon>Neopterygii</taxon>
        <taxon>Teleostei</taxon>
        <taxon>Anguilliformes</taxon>
        <taxon>Anguillidae</taxon>
        <taxon>Anguilla</taxon>
    </lineage>
</organism>
<evidence type="ECO:0000313" key="2">
    <source>
        <dbReference type="EMBL" id="JAH96212.1"/>
    </source>
</evidence>
<name>A0A0E9X0E1_ANGAN</name>
<dbReference type="EMBL" id="GBXM01012365">
    <property type="protein sequence ID" value="JAH96212.1"/>
    <property type="molecule type" value="Transcribed_RNA"/>
</dbReference>
<protein>
    <submittedName>
        <fullName evidence="2">Uncharacterized protein</fullName>
    </submittedName>
</protein>
<feature type="signal peptide" evidence="1">
    <location>
        <begin position="1"/>
        <end position="17"/>
    </location>
</feature>
<dbReference type="AlphaFoldDB" id="A0A0E9X0E1"/>
<feature type="chain" id="PRO_5002434826" evidence="1">
    <location>
        <begin position="18"/>
        <end position="46"/>
    </location>
</feature>